<comment type="similarity">
    <text evidence="2">Belongs to the SEC3 family.</text>
</comment>
<feature type="compositionally biased region" description="Basic and acidic residues" evidence="11">
    <location>
        <begin position="112"/>
        <end position="121"/>
    </location>
</feature>
<gene>
    <name evidence="13" type="ORF">RhiXN_11518</name>
</gene>
<dbReference type="PROSITE" id="PS51677">
    <property type="entry name" value="NODB"/>
    <property type="match status" value="1"/>
</dbReference>
<dbReference type="GO" id="GO:0098552">
    <property type="term" value="C:side of membrane"/>
    <property type="evidence" value="ECO:0007669"/>
    <property type="project" value="UniProtKB-KW"/>
</dbReference>
<keyword evidence="5" id="KW-0268">Exocytosis</keyword>
<dbReference type="GeneID" id="67033796"/>
<feature type="domain" description="NodB homology" evidence="12">
    <location>
        <begin position="1049"/>
        <end position="1234"/>
    </location>
</feature>
<dbReference type="InterPro" id="IPR048628">
    <property type="entry name" value="Sec3_C"/>
</dbReference>
<dbReference type="GO" id="GO:0006893">
    <property type="term" value="P:Golgi to plasma membrane transport"/>
    <property type="evidence" value="ECO:0007669"/>
    <property type="project" value="TreeGrafter"/>
</dbReference>
<dbReference type="PANTHER" id="PTHR16092">
    <property type="entry name" value="SEC3/SYNTAXIN-RELATED"/>
    <property type="match status" value="1"/>
</dbReference>
<evidence type="ECO:0000256" key="11">
    <source>
        <dbReference type="SAM" id="MobiDB-lite"/>
    </source>
</evidence>
<evidence type="ECO:0000256" key="1">
    <source>
        <dbReference type="ARBA" id="ARBA00004609"/>
    </source>
</evidence>
<evidence type="ECO:0000256" key="2">
    <source>
        <dbReference type="ARBA" id="ARBA00006518"/>
    </source>
</evidence>
<proteinExistence type="inferred from homology"/>
<dbReference type="GO" id="GO:0005975">
    <property type="term" value="P:carbohydrate metabolic process"/>
    <property type="evidence" value="ECO:0007669"/>
    <property type="project" value="InterPro"/>
</dbReference>
<dbReference type="Gene3D" id="3.20.20.370">
    <property type="entry name" value="Glycoside hydrolase/deacetylase"/>
    <property type="match status" value="1"/>
</dbReference>
<feature type="region of interest" description="Disordered" evidence="11">
    <location>
        <begin position="609"/>
        <end position="647"/>
    </location>
</feature>
<dbReference type="GO" id="GO:0000145">
    <property type="term" value="C:exocyst"/>
    <property type="evidence" value="ECO:0007669"/>
    <property type="project" value="InterPro"/>
</dbReference>
<dbReference type="EMBL" id="CP059669">
    <property type="protein sequence ID" value="QRW24606.1"/>
    <property type="molecule type" value="Genomic_DNA"/>
</dbReference>
<feature type="compositionally biased region" description="Basic and acidic residues" evidence="11">
    <location>
        <begin position="202"/>
        <end position="216"/>
    </location>
</feature>
<dbReference type="SUPFAM" id="SSF88713">
    <property type="entry name" value="Glycoside hydrolase/deacetylase"/>
    <property type="match status" value="1"/>
</dbReference>
<evidence type="ECO:0000256" key="3">
    <source>
        <dbReference type="ARBA" id="ARBA00022448"/>
    </source>
</evidence>
<feature type="compositionally biased region" description="Low complexity" evidence="11">
    <location>
        <begin position="182"/>
        <end position="192"/>
    </location>
</feature>
<evidence type="ECO:0000313" key="13">
    <source>
        <dbReference type="EMBL" id="QRW24606.1"/>
    </source>
</evidence>
<keyword evidence="7" id="KW-0175">Coiled coil</keyword>
<evidence type="ECO:0000313" key="14">
    <source>
        <dbReference type="Proteomes" id="UP000650533"/>
    </source>
</evidence>
<dbReference type="InterPro" id="IPR002509">
    <property type="entry name" value="NODB_dom"/>
</dbReference>
<evidence type="ECO:0000256" key="9">
    <source>
        <dbReference type="ARBA" id="ARBA00023288"/>
    </source>
</evidence>
<dbReference type="PANTHER" id="PTHR16092:SF14">
    <property type="entry name" value="EXOCYST COMPLEX COMPONENT 1 ISOFORM X1"/>
    <property type="match status" value="1"/>
</dbReference>
<protein>
    <submittedName>
        <fullName evidence="13">Exocyst complex component Sec3</fullName>
    </submittedName>
</protein>
<feature type="compositionally biased region" description="Polar residues" evidence="11">
    <location>
        <begin position="151"/>
        <end position="161"/>
    </location>
</feature>
<dbReference type="Pfam" id="PF01522">
    <property type="entry name" value="Polysacc_deac_1"/>
    <property type="match status" value="1"/>
</dbReference>
<accession>A0A8H8P673</accession>
<dbReference type="GO" id="GO:0071555">
    <property type="term" value="P:cell wall organization"/>
    <property type="evidence" value="ECO:0007669"/>
    <property type="project" value="UniProtKB-KW"/>
</dbReference>
<feature type="compositionally biased region" description="Pro residues" evidence="11">
    <location>
        <begin position="165"/>
        <end position="181"/>
    </location>
</feature>
<dbReference type="Pfam" id="PF20654">
    <property type="entry name" value="Sec3_C-term"/>
    <property type="match status" value="1"/>
</dbReference>
<keyword evidence="4" id="KW-1003">Cell membrane</keyword>
<evidence type="ECO:0000256" key="4">
    <source>
        <dbReference type="ARBA" id="ARBA00022475"/>
    </source>
</evidence>
<dbReference type="InterPro" id="IPR019160">
    <property type="entry name" value="Sec3_CC"/>
</dbReference>
<dbReference type="GO" id="GO:0006887">
    <property type="term" value="P:exocytosis"/>
    <property type="evidence" value="ECO:0007669"/>
    <property type="project" value="UniProtKB-KW"/>
</dbReference>
<keyword evidence="9" id="KW-0449">Lipoprotein</keyword>
<dbReference type="AlphaFoldDB" id="A0A8H8P673"/>
<evidence type="ECO:0000256" key="8">
    <source>
        <dbReference type="ARBA" id="ARBA00023136"/>
    </source>
</evidence>
<keyword evidence="8" id="KW-0472">Membrane</keyword>
<name>A0A8H8P673_9AGAM</name>
<keyword evidence="3" id="KW-0813">Transport</keyword>
<keyword evidence="6" id="KW-0336">GPI-anchor</keyword>
<evidence type="ECO:0000256" key="5">
    <source>
        <dbReference type="ARBA" id="ARBA00022483"/>
    </source>
</evidence>
<dbReference type="Proteomes" id="UP000650533">
    <property type="component" value="Chromosome 12"/>
</dbReference>
<sequence>MPRTYRWQTENEREQKAFVESLVQLFYRVTGNKDLYVVGLDIGRSRLGQEQVPRETRVPSPTPPSLAASESAQSFNTVGSIPRRGVLRPPSISSLGTSVDTRSRAGSIAGSFRREKERDPEPEPQPPTPRVPKQRPAPQSYASDASGPRSRPTTPSANMQDSHPPAIPRPRRQPQPSPPTTPRQSSRSVPTRNSERSSQANSERERVSQAERERVSQADSRPPQPSIVIPPTLQDGVPSPRIRTPIRGSPAQYQNTPLSRIASKATVRPPSPDVVPSPTVAQPPRRDPNARISYFDPTNQAVLERLLQQGADGDVGESALSNVEDMLDGFEWRLKSGGASGGTADQIEARLKDELLALEKASLFRHRDALYLRLKQANIHSFVESDDRLALVLKFIDDALNELNDMDSMISSYKAVGDDISYIQSQNRGLQVQTQNQKVLLNEIEKLLQTVHVDRDALLVLTQESLENQRGIQRLEDAAAQLYRALLAGRDRDMSATIERLAEYKTYNQQFCVRIVEFLGVMFGYQSEQLLDYAEKAKQTRTQPTLHPHTPMEKYLGKYSGLILYLREMDESRYSKVCATYFSAASDLHGKEIRALFMKHIEIVQRAPEEDGDNSFAPPPQQSAVSRAGGTVRRAGTAVSRSPMDKKSAQKPAFDHALSQVIVQIHAEDAFISRFLHTTDSTLSYADYMNLDNYFKRQASRGLGLSDTTLKLVRGAMDLIFGFLPQEIKSWVEGVSKRDSLQLVGIIAVLQRYVAEAQERNDAFVDRLLGKPLQRLNGLYQRQVEEHLQAIEQTKLTTKKRNGVAHFIRYFPTFVGRIEAQLVGAQGYEIRKIVDAAYERIVQAMFEALQQMAKMDGTEAKDPDDKGVLNYHVIMIENMHHFVADMTQLELGAVRAFVTRAEETYHRELSAYVTFVLRRPMAKIIDYFDGVERLLQTTAPSEISNNSNFSRSALKKVVKEYDSKDMRKNVDGLYKRVEKHFDAEEGSTIPAGHNGATAPVLVGVWNACEEQLLRLTDRWIKLIGQCYPDSGVSLEYTTGDVVSKCIVPNTVALTFDDGPYWYTYDISKAILAAGGKATFFVNGNNYGCIYDPDNVKRIKYLHKNGHQLASHTWGHKDLATLTWDQVHDEMWRVEEALTRIVGVTPAFMRPPFGSYNDNVLAASAVRHQKVAIWDFDSGDSTGSSPAQSKQKYTDIANQRPSSILTLNHETYASTAFDVLPHAISVLKGKGYRFVTLAECLGEQPYQPPKEPTPGPWTC</sequence>
<evidence type="ECO:0000256" key="10">
    <source>
        <dbReference type="ARBA" id="ARBA00023316"/>
    </source>
</evidence>
<dbReference type="KEGG" id="rsx:RhiXN_11518"/>
<feature type="compositionally biased region" description="Polar residues" evidence="11">
    <location>
        <begin position="91"/>
        <end position="100"/>
    </location>
</feature>
<evidence type="ECO:0000259" key="12">
    <source>
        <dbReference type="PROSITE" id="PS51677"/>
    </source>
</evidence>
<organism evidence="13 14">
    <name type="scientific">Rhizoctonia solani</name>
    <dbReference type="NCBI Taxonomy" id="456999"/>
    <lineage>
        <taxon>Eukaryota</taxon>
        <taxon>Fungi</taxon>
        <taxon>Dikarya</taxon>
        <taxon>Basidiomycota</taxon>
        <taxon>Agaricomycotina</taxon>
        <taxon>Agaricomycetes</taxon>
        <taxon>Cantharellales</taxon>
        <taxon>Ceratobasidiaceae</taxon>
        <taxon>Rhizoctonia</taxon>
    </lineage>
</organism>
<dbReference type="RefSeq" id="XP_043184843.1">
    <property type="nucleotide sequence ID" value="XM_043331333.1"/>
</dbReference>
<dbReference type="CDD" id="cd10951">
    <property type="entry name" value="CE4_ClCDA_like"/>
    <property type="match status" value="1"/>
</dbReference>
<evidence type="ECO:0000256" key="6">
    <source>
        <dbReference type="ARBA" id="ARBA00022622"/>
    </source>
</evidence>
<dbReference type="GO" id="GO:0005546">
    <property type="term" value="F:phosphatidylinositol-4,5-bisphosphate binding"/>
    <property type="evidence" value="ECO:0007669"/>
    <property type="project" value="TreeGrafter"/>
</dbReference>
<evidence type="ECO:0000256" key="7">
    <source>
        <dbReference type="ARBA" id="ARBA00023054"/>
    </source>
</evidence>
<feature type="compositionally biased region" description="Polar residues" evidence="11">
    <location>
        <begin position="68"/>
        <end position="79"/>
    </location>
</feature>
<dbReference type="GO" id="GO:0016810">
    <property type="term" value="F:hydrolase activity, acting on carbon-nitrogen (but not peptide) bonds"/>
    <property type="evidence" value="ECO:0007669"/>
    <property type="project" value="InterPro"/>
</dbReference>
<reference evidence="13" key="1">
    <citation type="submission" date="2020-05" db="EMBL/GenBank/DDBJ databases">
        <title>Evolutionary and genomic comparisons of hybrid uninucleate and nonhybrid Rhizoctonia fungi.</title>
        <authorList>
            <person name="Li C."/>
            <person name="Chen X."/>
        </authorList>
    </citation>
    <scope>NUCLEOTIDE SEQUENCE</scope>
    <source>
        <strain evidence="13">AG-1 IA</strain>
    </source>
</reference>
<dbReference type="Pfam" id="PF09763">
    <property type="entry name" value="Sec3_CC"/>
    <property type="match status" value="1"/>
</dbReference>
<dbReference type="GO" id="GO:0005886">
    <property type="term" value="C:plasma membrane"/>
    <property type="evidence" value="ECO:0007669"/>
    <property type="project" value="UniProtKB-SubCell"/>
</dbReference>
<dbReference type="InterPro" id="IPR011330">
    <property type="entry name" value="Glyco_hydro/deAcase_b/a-brl"/>
</dbReference>
<comment type="subcellular location">
    <subcellularLocation>
        <location evidence="1">Cell membrane</location>
        <topology evidence="1">Lipid-anchor</topology>
        <topology evidence="1">GPI-anchor</topology>
    </subcellularLocation>
</comment>
<keyword evidence="6" id="KW-0325">Glycoprotein</keyword>
<feature type="region of interest" description="Disordered" evidence="11">
    <location>
        <begin position="49"/>
        <end position="290"/>
    </location>
</feature>
<keyword evidence="10" id="KW-0961">Cell wall biogenesis/degradation</keyword>